<dbReference type="GO" id="GO:0004016">
    <property type="term" value="F:adenylate cyclase activity"/>
    <property type="evidence" value="ECO:0007669"/>
    <property type="project" value="TreeGrafter"/>
</dbReference>
<keyword evidence="2" id="KW-0067">ATP-binding</keyword>
<dbReference type="AlphaFoldDB" id="A0A1H0LUA1"/>
<sequence length="979" mass="103670">MELLDAARTARGGGAVLLGEAGIGKSSLADAIAAQAIARGFIAAWGRCPDLSLAPYWPWRQLLAVLPDSGAREVLDGSGSSSRAELFSGVLAVLERTAADRPLLLILDDVHRADEATLELLAFVAGQVRGTRIVLLVISRDDPVELAGPAASALAGLPAWMPRLDIAGLGQSATAELVRELTPTASDELVANIHRRTGGNPFFVSEVARLHAGRRQQGVESGHDVPTAVQQVLSRRFARIGQEAVRLLEVAAVVGKLDLPVVAAVACLDEEAALTLLDEPLRARLLVGSGPDLRFAHDLVREALYAGLSEQARARLHRAVAAAMPDGEAGALAEHWARALGPEARLRAAEHALAAGESASAAMAYEQAARYFRWALADGAGDPITVRLELGRSQVLAGEVDTGRDTLRQVAAAANQAGRPADAVRAVLAMGSGLGGFEVDIGDPAQERLLAQALGALSDDDLATRAAGLARLSLVRALSASPEERAEQARQAVALAAGVGERAIEAAALAALNDALSGPDHVRVRLAGADRIVAIADEVADPALALLGLRLRLVARLESGDIAGVDHDIAEYDLRAKRLRLPLYAWPVPLWRGMRAAMDGDGELAIRCADEVDRLGREAGSTNAAMMAWVLRLQQAKAGGSPVEFAALMEQVARWNLEPSQWDCCLASIYACSGMPARARFHLDRMLAAGLDSIPKDSEWVELLWQLAEAALVLAEAALVLADRPVAEALRERLAPYAGVWAVDGVGGACFGPVSDMLARLDGFLAGTDPAARRQSESAEPTEPSEVAELRRDGRVWHVAFRGRRATVQHSKGMADLATLVTRPGHEVHVLDLVEAGGGPARREVGADSGPVLDRQARTAYQARLRELEEDIGAAASDADLGRVSTLTAERDFLLAELAGALGLSGRDRVMGDPAERARKAVTMRIATAQRAIAESHPELARHLHLAVSTGRFCCYRPERPVAWRTRADDATPDVAPQV</sequence>
<name>A0A1H0LUA1_9PSEU</name>
<evidence type="ECO:0000256" key="2">
    <source>
        <dbReference type="ARBA" id="ARBA00022840"/>
    </source>
</evidence>
<organism evidence="4 5">
    <name type="scientific">Actinokineospora alba</name>
    <dbReference type="NCBI Taxonomy" id="504798"/>
    <lineage>
        <taxon>Bacteria</taxon>
        <taxon>Bacillati</taxon>
        <taxon>Actinomycetota</taxon>
        <taxon>Actinomycetes</taxon>
        <taxon>Pseudonocardiales</taxon>
        <taxon>Pseudonocardiaceae</taxon>
        <taxon>Actinokineospora</taxon>
    </lineage>
</organism>
<dbReference type="PANTHER" id="PTHR16305">
    <property type="entry name" value="TESTICULAR SOLUBLE ADENYLYL CYCLASE"/>
    <property type="match status" value="1"/>
</dbReference>
<evidence type="ECO:0000259" key="3">
    <source>
        <dbReference type="SMART" id="SM00382"/>
    </source>
</evidence>
<dbReference type="InterPro" id="IPR041664">
    <property type="entry name" value="AAA_16"/>
</dbReference>
<keyword evidence="1" id="KW-0547">Nucleotide-binding</keyword>
<dbReference type="STRING" id="504798.SAMN05421871_10912"/>
<keyword evidence="5" id="KW-1185">Reference proteome</keyword>
<evidence type="ECO:0000313" key="5">
    <source>
        <dbReference type="Proteomes" id="UP000199651"/>
    </source>
</evidence>
<dbReference type="InterPro" id="IPR027417">
    <property type="entry name" value="P-loop_NTPase"/>
</dbReference>
<feature type="domain" description="AAA+ ATPase" evidence="3">
    <location>
        <begin position="11"/>
        <end position="165"/>
    </location>
</feature>
<dbReference type="Pfam" id="PF13191">
    <property type="entry name" value="AAA_16"/>
    <property type="match status" value="1"/>
</dbReference>
<dbReference type="Proteomes" id="UP000199651">
    <property type="component" value="Unassembled WGS sequence"/>
</dbReference>
<dbReference type="Gene3D" id="3.40.50.300">
    <property type="entry name" value="P-loop containing nucleotide triphosphate hydrolases"/>
    <property type="match status" value="1"/>
</dbReference>
<dbReference type="GO" id="GO:0005524">
    <property type="term" value="F:ATP binding"/>
    <property type="evidence" value="ECO:0007669"/>
    <property type="project" value="UniProtKB-KW"/>
</dbReference>
<dbReference type="SUPFAM" id="SSF52540">
    <property type="entry name" value="P-loop containing nucleoside triphosphate hydrolases"/>
    <property type="match status" value="1"/>
</dbReference>
<accession>A0A1H0LUA1</accession>
<dbReference type="EMBL" id="FNJB01000004">
    <property type="protein sequence ID" value="SDO71683.1"/>
    <property type="molecule type" value="Genomic_DNA"/>
</dbReference>
<evidence type="ECO:0000313" key="4">
    <source>
        <dbReference type="EMBL" id="SDO71683.1"/>
    </source>
</evidence>
<dbReference type="InterPro" id="IPR003593">
    <property type="entry name" value="AAA+_ATPase"/>
</dbReference>
<dbReference type="GO" id="GO:0005737">
    <property type="term" value="C:cytoplasm"/>
    <property type="evidence" value="ECO:0007669"/>
    <property type="project" value="TreeGrafter"/>
</dbReference>
<dbReference type="PANTHER" id="PTHR16305:SF35">
    <property type="entry name" value="TRANSCRIPTIONAL ACTIVATOR DOMAIN"/>
    <property type="match status" value="1"/>
</dbReference>
<gene>
    <name evidence="4" type="ORF">SAMN05192558_104285</name>
</gene>
<proteinExistence type="predicted"/>
<dbReference type="SMART" id="SM00382">
    <property type="entry name" value="AAA"/>
    <property type="match status" value="1"/>
</dbReference>
<reference evidence="5" key="1">
    <citation type="submission" date="2016-10" db="EMBL/GenBank/DDBJ databases">
        <authorList>
            <person name="Varghese N."/>
            <person name="Submissions S."/>
        </authorList>
    </citation>
    <scope>NUCLEOTIDE SEQUENCE [LARGE SCALE GENOMIC DNA]</scope>
    <source>
        <strain evidence="5">IBRC-M 10655</strain>
    </source>
</reference>
<evidence type="ECO:0000256" key="1">
    <source>
        <dbReference type="ARBA" id="ARBA00022741"/>
    </source>
</evidence>
<protein>
    <submittedName>
        <fullName evidence="4">AAA ATPase domain-containing protein</fullName>
    </submittedName>
</protein>